<evidence type="ECO:0000313" key="13">
    <source>
        <dbReference type="Proteomes" id="UP001239909"/>
    </source>
</evidence>
<dbReference type="Gene3D" id="1.10.8.60">
    <property type="match status" value="1"/>
</dbReference>
<keyword evidence="8" id="KW-0804">Transcription</keyword>
<dbReference type="PROSITE" id="PS50110">
    <property type="entry name" value="RESPONSE_REGULATORY"/>
    <property type="match status" value="1"/>
</dbReference>
<dbReference type="InterPro" id="IPR025944">
    <property type="entry name" value="Sigma_54_int_dom_CS"/>
</dbReference>
<dbReference type="InterPro" id="IPR002197">
    <property type="entry name" value="HTH_Fis"/>
</dbReference>
<comment type="caution">
    <text evidence="12">The sequence shown here is derived from an EMBL/GenBank/DDBJ whole genome shotgun (WGS) entry which is preliminary data.</text>
</comment>
<dbReference type="Gene3D" id="3.40.50.300">
    <property type="entry name" value="P-loop containing nucleotide triphosphate hydrolases"/>
    <property type="match status" value="1"/>
</dbReference>
<dbReference type="Pfam" id="PF00072">
    <property type="entry name" value="Response_reg"/>
    <property type="match status" value="1"/>
</dbReference>
<keyword evidence="1 9" id="KW-0597">Phosphoprotein</keyword>
<dbReference type="InterPro" id="IPR025943">
    <property type="entry name" value="Sigma_54_int_dom_ATP-bd_2"/>
</dbReference>
<dbReference type="SUPFAM" id="SSF46689">
    <property type="entry name" value="Homeodomain-like"/>
    <property type="match status" value="1"/>
</dbReference>
<dbReference type="SMART" id="SM00448">
    <property type="entry name" value="REC"/>
    <property type="match status" value="1"/>
</dbReference>
<evidence type="ECO:0000256" key="1">
    <source>
        <dbReference type="ARBA" id="ARBA00022553"/>
    </source>
</evidence>
<reference evidence="12 13" key="1">
    <citation type="submission" date="2023-04" db="EMBL/GenBank/DDBJ databases">
        <title>Marinoamorphus aggregata gen. nov., sp. Nov., isolate from tissue of brittle star Ophioplocus japonicus.</title>
        <authorList>
            <person name="Kawano K."/>
            <person name="Sawayama S."/>
            <person name="Nakagawa S."/>
        </authorList>
    </citation>
    <scope>NUCLEOTIDE SEQUENCE [LARGE SCALE GENOMIC DNA]</scope>
    <source>
        <strain evidence="12 13">NKW23</strain>
    </source>
</reference>
<organism evidence="12 13">
    <name type="scientific">Paralimibaculum aggregatum</name>
    <dbReference type="NCBI Taxonomy" id="3036245"/>
    <lineage>
        <taxon>Bacteria</taxon>
        <taxon>Pseudomonadati</taxon>
        <taxon>Pseudomonadota</taxon>
        <taxon>Alphaproteobacteria</taxon>
        <taxon>Rhodobacterales</taxon>
        <taxon>Paracoccaceae</taxon>
        <taxon>Paralimibaculum</taxon>
    </lineage>
</organism>
<evidence type="ECO:0000256" key="9">
    <source>
        <dbReference type="PROSITE-ProRule" id="PRU00169"/>
    </source>
</evidence>
<dbReference type="PROSITE" id="PS00676">
    <property type="entry name" value="SIGMA54_INTERACT_2"/>
    <property type="match status" value="1"/>
</dbReference>
<feature type="modified residue" description="4-aspartylphosphate" evidence="9">
    <location>
        <position position="52"/>
    </location>
</feature>
<evidence type="ECO:0000256" key="4">
    <source>
        <dbReference type="ARBA" id="ARBA00023012"/>
    </source>
</evidence>
<sequence length="479" mass="52636">MADILIVDDEADIRELISDLLEDEGHRARTATDADSAFAEIDRAAPDLVILDIWLQGSRMDGIEILKRVKRDNPDLPIVIISGHGNIEVAVAAVKQGAYDFIEKPFTQDQLLVVVGRGLETSRLRRENLALKRANEASAELIGASPAMNALRFKLDRVARTGSRVLLTGGPGTGKEVSARYIHRKSSRKDAPFIVVNAASMEADRMEEVLFGRESPDQPPQIGLFERAHGGTLFIDEVGDMPVGTQSKILRVLLDQAFTRLGGSNTVRVDVRLISATNRNLQSEIAAGRFREDLYHRLNVVPIELPTLEHRREDIPQLAQHFLEMFAREQGLPRRTLSEGAIAALQTRTWPGNVRQLRNMMEQLLILGAENSEIAAGEMPGSSAADTADAGLGDLMGLVANLPLREARELFEREYLIAQINRFGGNISKTASFVGMERSALHRKLKMLNVVTTSRGGVRMAVVDETGTLEDDDLAANDG</sequence>
<keyword evidence="3" id="KW-0067">ATP-binding</keyword>
<dbReference type="InterPro" id="IPR011006">
    <property type="entry name" value="CheY-like_superfamily"/>
</dbReference>
<dbReference type="Pfam" id="PF00158">
    <property type="entry name" value="Sigma54_activat"/>
    <property type="match status" value="1"/>
</dbReference>
<dbReference type="SUPFAM" id="SSF52172">
    <property type="entry name" value="CheY-like"/>
    <property type="match status" value="1"/>
</dbReference>
<gene>
    <name evidence="12" type="ORF">LNKW23_27660</name>
</gene>
<dbReference type="EMBL" id="BSYI01000021">
    <property type="protein sequence ID" value="GMG83553.1"/>
    <property type="molecule type" value="Genomic_DNA"/>
</dbReference>
<dbReference type="Proteomes" id="UP001239909">
    <property type="component" value="Unassembled WGS sequence"/>
</dbReference>
<protein>
    <submittedName>
        <fullName evidence="12">Sigma-54 dependent transcriptional regulator</fullName>
    </submittedName>
</protein>
<evidence type="ECO:0000256" key="7">
    <source>
        <dbReference type="ARBA" id="ARBA00023159"/>
    </source>
</evidence>
<dbReference type="PANTHER" id="PTHR32071">
    <property type="entry name" value="TRANSCRIPTIONAL REGULATORY PROTEIN"/>
    <property type="match status" value="1"/>
</dbReference>
<dbReference type="InterPro" id="IPR027417">
    <property type="entry name" value="P-loop_NTPase"/>
</dbReference>
<evidence type="ECO:0000256" key="2">
    <source>
        <dbReference type="ARBA" id="ARBA00022741"/>
    </source>
</evidence>
<dbReference type="PROSITE" id="PS00688">
    <property type="entry name" value="SIGMA54_INTERACT_3"/>
    <property type="match status" value="1"/>
</dbReference>
<dbReference type="InterPro" id="IPR001789">
    <property type="entry name" value="Sig_transdc_resp-reg_receiver"/>
</dbReference>
<proteinExistence type="predicted"/>
<keyword evidence="13" id="KW-1185">Reference proteome</keyword>
<dbReference type="Pfam" id="PF02954">
    <property type="entry name" value="HTH_8"/>
    <property type="match status" value="1"/>
</dbReference>
<dbReference type="Gene3D" id="1.10.10.60">
    <property type="entry name" value="Homeodomain-like"/>
    <property type="match status" value="1"/>
</dbReference>
<dbReference type="InterPro" id="IPR002078">
    <property type="entry name" value="Sigma_54_int"/>
</dbReference>
<evidence type="ECO:0000256" key="8">
    <source>
        <dbReference type="ARBA" id="ARBA00023163"/>
    </source>
</evidence>
<keyword evidence="7" id="KW-0010">Activator</keyword>
<name>A0ABQ6LJW8_9RHOB</name>
<dbReference type="InterPro" id="IPR009057">
    <property type="entry name" value="Homeodomain-like_sf"/>
</dbReference>
<keyword evidence="6" id="KW-0238">DNA-binding</keyword>
<dbReference type="SMART" id="SM00382">
    <property type="entry name" value="AAA"/>
    <property type="match status" value="1"/>
</dbReference>
<feature type="domain" description="Sigma-54 factor interaction" evidence="10">
    <location>
        <begin position="141"/>
        <end position="366"/>
    </location>
</feature>
<dbReference type="CDD" id="cd00009">
    <property type="entry name" value="AAA"/>
    <property type="match status" value="1"/>
</dbReference>
<feature type="domain" description="Response regulatory" evidence="11">
    <location>
        <begin position="3"/>
        <end position="119"/>
    </location>
</feature>
<evidence type="ECO:0000256" key="5">
    <source>
        <dbReference type="ARBA" id="ARBA00023015"/>
    </source>
</evidence>
<keyword evidence="2" id="KW-0547">Nucleotide-binding</keyword>
<dbReference type="RefSeq" id="WP_285672345.1">
    <property type="nucleotide sequence ID" value="NZ_BSYI01000021.1"/>
</dbReference>
<dbReference type="Gene3D" id="3.40.50.2300">
    <property type="match status" value="1"/>
</dbReference>
<dbReference type="InterPro" id="IPR058031">
    <property type="entry name" value="AAA_lid_NorR"/>
</dbReference>
<dbReference type="InterPro" id="IPR003593">
    <property type="entry name" value="AAA+_ATPase"/>
</dbReference>
<evidence type="ECO:0000256" key="6">
    <source>
        <dbReference type="ARBA" id="ARBA00023125"/>
    </source>
</evidence>
<evidence type="ECO:0000313" key="12">
    <source>
        <dbReference type="EMBL" id="GMG83553.1"/>
    </source>
</evidence>
<dbReference type="PROSITE" id="PS50045">
    <property type="entry name" value="SIGMA54_INTERACT_4"/>
    <property type="match status" value="1"/>
</dbReference>
<evidence type="ECO:0000256" key="3">
    <source>
        <dbReference type="ARBA" id="ARBA00022840"/>
    </source>
</evidence>
<keyword evidence="4" id="KW-0902">Two-component regulatory system</keyword>
<evidence type="ECO:0000259" key="11">
    <source>
        <dbReference type="PROSITE" id="PS50110"/>
    </source>
</evidence>
<dbReference type="Pfam" id="PF25601">
    <property type="entry name" value="AAA_lid_14"/>
    <property type="match status" value="1"/>
</dbReference>
<evidence type="ECO:0000259" key="10">
    <source>
        <dbReference type="PROSITE" id="PS50045"/>
    </source>
</evidence>
<dbReference type="SUPFAM" id="SSF52540">
    <property type="entry name" value="P-loop containing nucleoside triphosphate hydrolases"/>
    <property type="match status" value="1"/>
</dbReference>
<keyword evidence="5" id="KW-0805">Transcription regulation</keyword>
<accession>A0ABQ6LJW8</accession>
<dbReference type="PANTHER" id="PTHR32071:SF17">
    <property type="entry name" value="TRANSCRIPTIONAL REGULATOR (NTRC FAMILY)"/>
    <property type="match status" value="1"/>
</dbReference>
<dbReference type="CDD" id="cd17550">
    <property type="entry name" value="REC_NtrX-like"/>
    <property type="match status" value="1"/>
</dbReference>